<dbReference type="SUPFAM" id="SSF49299">
    <property type="entry name" value="PKD domain"/>
    <property type="match status" value="1"/>
</dbReference>
<dbReference type="Pfam" id="PF18911">
    <property type="entry name" value="PKD_4"/>
    <property type="match status" value="1"/>
</dbReference>
<dbReference type="InterPro" id="IPR049492">
    <property type="entry name" value="BD-FAE-like_dom"/>
</dbReference>
<dbReference type="SMART" id="SM00089">
    <property type="entry name" value="PKD"/>
    <property type="match status" value="1"/>
</dbReference>
<dbReference type="Pfam" id="PF20434">
    <property type="entry name" value="BD-FAE"/>
    <property type="match status" value="1"/>
</dbReference>
<dbReference type="NCBIfam" id="TIGR04183">
    <property type="entry name" value="Por_Secre_tail"/>
    <property type="match status" value="1"/>
</dbReference>
<dbReference type="InterPro" id="IPR029058">
    <property type="entry name" value="AB_hydrolase_fold"/>
</dbReference>
<organism evidence="3 4">
    <name type="scientific">Draconibacterium aestuarii</name>
    <dbReference type="NCBI Taxonomy" id="2998507"/>
    <lineage>
        <taxon>Bacteria</taxon>
        <taxon>Pseudomonadati</taxon>
        <taxon>Bacteroidota</taxon>
        <taxon>Bacteroidia</taxon>
        <taxon>Marinilabiliales</taxon>
        <taxon>Prolixibacteraceae</taxon>
        <taxon>Draconibacterium</taxon>
    </lineage>
</organism>
<dbReference type="SUPFAM" id="SSF53474">
    <property type="entry name" value="alpha/beta-Hydrolases"/>
    <property type="match status" value="1"/>
</dbReference>
<dbReference type="Proteomes" id="UP001145087">
    <property type="component" value="Unassembled WGS sequence"/>
</dbReference>
<reference evidence="3" key="1">
    <citation type="submission" date="2022-11" db="EMBL/GenBank/DDBJ databases">
        <title>Marilongibacter aestuarii gen. nov., sp. nov., isolated from tidal flat sediment.</title>
        <authorList>
            <person name="Jiayan W."/>
        </authorList>
    </citation>
    <scope>NUCLEOTIDE SEQUENCE</scope>
    <source>
        <strain evidence="3">Z1-6</strain>
    </source>
</reference>
<dbReference type="InterPro" id="IPR000601">
    <property type="entry name" value="PKD_dom"/>
</dbReference>
<dbReference type="InterPro" id="IPR022409">
    <property type="entry name" value="PKD/Chitinase_dom"/>
</dbReference>
<keyword evidence="4" id="KW-1185">Reference proteome</keyword>
<dbReference type="Pfam" id="PF18962">
    <property type="entry name" value="Por_Secre_tail"/>
    <property type="match status" value="1"/>
</dbReference>
<feature type="domain" description="PKD" evidence="2">
    <location>
        <begin position="379"/>
        <end position="424"/>
    </location>
</feature>
<evidence type="ECO:0000259" key="2">
    <source>
        <dbReference type="PROSITE" id="PS50093"/>
    </source>
</evidence>
<accession>A0A9X3J4Y9</accession>
<dbReference type="EMBL" id="JAPOHD010000012">
    <property type="protein sequence ID" value="MCY1719863.1"/>
    <property type="molecule type" value="Genomic_DNA"/>
</dbReference>
<dbReference type="Gene3D" id="3.40.50.1820">
    <property type="entry name" value="alpha/beta hydrolase"/>
    <property type="match status" value="1"/>
</dbReference>
<protein>
    <submittedName>
        <fullName evidence="3">T9SS type A sorting domain-containing protein</fullName>
    </submittedName>
</protein>
<dbReference type="AlphaFoldDB" id="A0A9X3J4Y9"/>
<dbReference type="InterPro" id="IPR050300">
    <property type="entry name" value="GDXG_lipolytic_enzyme"/>
</dbReference>
<dbReference type="Gene3D" id="2.60.40.10">
    <property type="entry name" value="Immunoglobulins"/>
    <property type="match status" value="1"/>
</dbReference>
<evidence type="ECO:0000313" key="3">
    <source>
        <dbReference type="EMBL" id="MCY1719863.1"/>
    </source>
</evidence>
<name>A0A9X3J4Y9_9BACT</name>
<dbReference type="InterPro" id="IPR026444">
    <property type="entry name" value="Secre_tail"/>
</dbReference>
<keyword evidence="1" id="KW-0378">Hydrolase</keyword>
<comment type="caution">
    <text evidence="3">The sequence shown here is derived from an EMBL/GenBank/DDBJ whole genome shotgun (WGS) entry which is preliminary data.</text>
</comment>
<evidence type="ECO:0000313" key="4">
    <source>
        <dbReference type="Proteomes" id="UP001145087"/>
    </source>
</evidence>
<proteinExistence type="predicted"/>
<sequence>MKQLLLLLFLVFQIHISFGQLRYTETIFEQTDTLKNVEFATSEWLNNMVGMLEEYNIHSGESKTETRSMYMDIYSPKNDTVSKRPAILFGFSGGFLKGSRHNEDMIAFCDSFARRGYVTITYDYRIGMGADVTSVFGIPVAISLTETNGARAVYRAVQDSRAAIRFLKHRADDFGIDTSKIYMMGSSAGGFVALHNLYMDKPEEIPEQALYTPTLGELNKVGVHGYGSRANAIVSMWGALQTPELIEDEQAPALLVHGEKDSVVYFKKGVPLKSLVPDLPTLNFDIPATYGGFCIDTALNNRSVEHSTYFVPDKKHEFYGVSTGKFGSNGPNQYWDTVHWKISDFLFDIFKPEADFAYDSRGVTLNCFDNTPNSTYSGWDFGDETFDTGTEVSHTYAAPGYYRVKLTTFNINMACDTLSQTIKVGNLSGILAPAETQIVIYPNPVKNKITIQTTEPITKLELVDLWGRTKLTQNNTVNGTIDVSFLQAGIYILRIETSSGIQVQKLQKVN</sequence>
<gene>
    <name evidence="3" type="ORF">OU798_05885</name>
</gene>
<dbReference type="PROSITE" id="PS50093">
    <property type="entry name" value="PKD"/>
    <property type="match status" value="1"/>
</dbReference>
<dbReference type="GO" id="GO:0016787">
    <property type="term" value="F:hydrolase activity"/>
    <property type="evidence" value="ECO:0007669"/>
    <property type="project" value="UniProtKB-KW"/>
</dbReference>
<evidence type="ECO:0000256" key="1">
    <source>
        <dbReference type="ARBA" id="ARBA00022801"/>
    </source>
</evidence>
<dbReference type="RefSeq" id="WP_343332197.1">
    <property type="nucleotide sequence ID" value="NZ_JAPOHD010000012.1"/>
</dbReference>
<dbReference type="CDD" id="cd00146">
    <property type="entry name" value="PKD"/>
    <property type="match status" value="1"/>
</dbReference>
<dbReference type="InterPro" id="IPR013783">
    <property type="entry name" value="Ig-like_fold"/>
</dbReference>
<dbReference type="PANTHER" id="PTHR48081">
    <property type="entry name" value="AB HYDROLASE SUPERFAMILY PROTEIN C4A8.06C"/>
    <property type="match status" value="1"/>
</dbReference>
<dbReference type="InterPro" id="IPR035986">
    <property type="entry name" value="PKD_dom_sf"/>
</dbReference>